<evidence type="ECO:0000313" key="2">
    <source>
        <dbReference type="Proteomes" id="UP000290289"/>
    </source>
</evidence>
<sequence length="73" mass="8276">MANIYATEISMSTMFSHHGHIIQPRSCALAVIDHTNNTIILQEELSPPFEIIRQAEKQRTLLFILAKALGFRP</sequence>
<proteinExistence type="predicted"/>
<gene>
    <name evidence="1" type="ORF">DVH24_034905</name>
</gene>
<reference evidence="1 2" key="1">
    <citation type="submission" date="2018-10" db="EMBL/GenBank/DDBJ databases">
        <title>A high-quality apple genome assembly.</title>
        <authorList>
            <person name="Hu J."/>
        </authorList>
    </citation>
    <scope>NUCLEOTIDE SEQUENCE [LARGE SCALE GENOMIC DNA]</scope>
    <source>
        <strain evidence="2">cv. HFTH1</strain>
        <tissue evidence="1">Young leaf</tissue>
    </source>
</reference>
<comment type="caution">
    <text evidence="1">The sequence shown here is derived from an EMBL/GenBank/DDBJ whole genome shotgun (WGS) entry which is preliminary data.</text>
</comment>
<accession>A0A498IH58</accession>
<name>A0A498IH58_MALDO</name>
<protein>
    <submittedName>
        <fullName evidence="1">Uncharacterized protein</fullName>
    </submittedName>
</protein>
<evidence type="ECO:0000313" key="1">
    <source>
        <dbReference type="EMBL" id="RXH81484.1"/>
    </source>
</evidence>
<keyword evidence="2" id="KW-1185">Reference proteome</keyword>
<dbReference type="AlphaFoldDB" id="A0A498IH58"/>
<dbReference type="EMBL" id="RDQH01000338">
    <property type="protein sequence ID" value="RXH81484.1"/>
    <property type="molecule type" value="Genomic_DNA"/>
</dbReference>
<organism evidence="1 2">
    <name type="scientific">Malus domestica</name>
    <name type="common">Apple</name>
    <name type="synonym">Pyrus malus</name>
    <dbReference type="NCBI Taxonomy" id="3750"/>
    <lineage>
        <taxon>Eukaryota</taxon>
        <taxon>Viridiplantae</taxon>
        <taxon>Streptophyta</taxon>
        <taxon>Embryophyta</taxon>
        <taxon>Tracheophyta</taxon>
        <taxon>Spermatophyta</taxon>
        <taxon>Magnoliopsida</taxon>
        <taxon>eudicotyledons</taxon>
        <taxon>Gunneridae</taxon>
        <taxon>Pentapetalae</taxon>
        <taxon>rosids</taxon>
        <taxon>fabids</taxon>
        <taxon>Rosales</taxon>
        <taxon>Rosaceae</taxon>
        <taxon>Amygdaloideae</taxon>
        <taxon>Maleae</taxon>
        <taxon>Malus</taxon>
    </lineage>
</organism>
<dbReference type="Proteomes" id="UP000290289">
    <property type="component" value="Chromosome 12"/>
</dbReference>